<evidence type="ECO:0000313" key="1">
    <source>
        <dbReference type="EMBL" id="EPX63205.1"/>
    </source>
</evidence>
<dbReference type="EMBL" id="ANAH02000005">
    <property type="protein sequence ID" value="EPX63205.1"/>
    <property type="molecule type" value="Genomic_DNA"/>
</dbReference>
<organism evidence="1 2">
    <name type="scientific">Cystobacter fuscus (strain ATCC 25194 / DSM 2262 / NBRC 100088 / M29)</name>
    <dbReference type="NCBI Taxonomy" id="1242864"/>
    <lineage>
        <taxon>Bacteria</taxon>
        <taxon>Pseudomonadati</taxon>
        <taxon>Myxococcota</taxon>
        <taxon>Myxococcia</taxon>
        <taxon>Myxococcales</taxon>
        <taxon>Cystobacterineae</taxon>
        <taxon>Archangiaceae</taxon>
        <taxon>Cystobacter</taxon>
    </lineage>
</organism>
<protein>
    <submittedName>
        <fullName evidence="1">Uncharacterized protein</fullName>
    </submittedName>
</protein>
<keyword evidence="2" id="KW-1185">Reference proteome</keyword>
<comment type="caution">
    <text evidence="1">The sequence shown here is derived from an EMBL/GenBank/DDBJ whole genome shotgun (WGS) entry which is preliminary data.</text>
</comment>
<sequence>MSRNAALSEELLHSYIEQNLRRFMELSEVMLARGNLPEEAARAYFKLLLEVPPLWYEEPSEEIKTGTLAIGATLDTFERLKPHLPTDAPDQFLAKVFYSDIVMSAVIQNLLIVWYNGWLHDKIAPASAYPFALVWEALSARAVGMPGPYFGSWSYPPPELIRPPGSASEDT</sequence>
<gene>
    <name evidence="1" type="ORF">D187_005610</name>
</gene>
<evidence type="ECO:0000313" key="2">
    <source>
        <dbReference type="Proteomes" id="UP000011682"/>
    </source>
</evidence>
<proteinExistence type="predicted"/>
<name>S9PFP4_CYSF2</name>
<reference evidence="1" key="1">
    <citation type="submission" date="2013-05" db="EMBL/GenBank/DDBJ databases">
        <title>Genome assembly of Cystobacter fuscus DSM 2262.</title>
        <authorList>
            <person name="Sharma G."/>
            <person name="Khatri I."/>
            <person name="Kaur C."/>
            <person name="Mayilraj S."/>
            <person name="Subramanian S."/>
        </authorList>
    </citation>
    <scope>NUCLEOTIDE SEQUENCE [LARGE SCALE GENOMIC DNA]</scope>
    <source>
        <strain evidence="1">DSM 2262</strain>
    </source>
</reference>
<dbReference type="AlphaFoldDB" id="S9PFP4"/>
<dbReference type="Proteomes" id="UP000011682">
    <property type="component" value="Unassembled WGS sequence"/>
</dbReference>
<accession>S9PFP4</accession>
<dbReference type="RefSeq" id="WP_002630467.1">
    <property type="nucleotide sequence ID" value="NZ_ANAH02000005.1"/>
</dbReference>